<keyword evidence="5 6" id="KW-0472">Membrane</keyword>
<feature type="transmembrane region" description="Helical" evidence="6">
    <location>
        <begin position="482"/>
        <end position="505"/>
    </location>
</feature>
<dbReference type="GO" id="GO:0005886">
    <property type="term" value="C:plasma membrane"/>
    <property type="evidence" value="ECO:0007669"/>
    <property type="project" value="UniProtKB-SubCell"/>
</dbReference>
<accession>A0A2W5EQ41</accession>
<evidence type="ECO:0000256" key="4">
    <source>
        <dbReference type="ARBA" id="ARBA00022989"/>
    </source>
</evidence>
<feature type="domain" description="ComEC/Rec2-related protein" evidence="7">
    <location>
        <begin position="239"/>
        <end position="506"/>
    </location>
</feature>
<feature type="transmembrane region" description="Helical" evidence="6">
    <location>
        <begin position="397"/>
        <end position="415"/>
    </location>
</feature>
<feature type="transmembrane region" description="Helical" evidence="6">
    <location>
        <begin position="298"/>
        <end position="328"/>
    </location>
</feature>
<evidence type="ECO:0000256" key="3">
    <source>
        <dbReference type="ARBA" id="ARBA00022692"/>
    </source>
</evidence>
<dbReference type="InterPro" id="IPR004477">
    <property type="entry name" value="ComEC_N"/>
</dbReference>
<keyword evidence="3 6" id="KW-0812">Transmembrane</keyword>
<organism evidence="9 10">
    <name type="scientific">Pseudopedobacter saltans</name>
    <dbReference type="NCBI Taxonomy" id="151895"/>
    <lineage>
        <taxon>Bacteria</taxon>
        <taxon>Pseudomonadati</taxon>
        <taxon>Bacteroidota</taxon>
        <taxon>Sphingobacteriia</taxon>
        <taxon>Sphingobacteriales</taxon>
        <taxon>Sphingobacteriaceae</taxon>
        <taxon>Pseudopedobacter</taxon>
    </lineage>
</organism>
<gene>
    <name evidence="9" type="ORF">DI598_14900</name>
</gene>
<dbReference type="PANTHER" id="PTHR30619:SF1">
    <property type="entry name" value="RECOMBINATION PROTEIN 2"/>
    <property type="match status" value="1"/>
</dbReference>
<evidence type="ECO:0000259" key="8">
    <source>
        <dbReference type="Pfam" id="PF13567"/>
    </source>
</evidence>
<keyword evidence="2" id="KW-1003">Cell membrane</keyword>
<evidence type="ECO:0000256" key="2">
    <source>
        <dbReference type="ARBA" id="ARBA00022475"/>
    </source>
</evidence>
<dbReference type="EMBL" id="QFOI01000332">
    <property type="protein sequence ID" value="PZP44094.1"/>
    <property type="molecule type" value="Genomic_DNA"/>
</dbReference>
<feature type="transmembrane region" description="Helical" evidence="6">
    <location>
        <begin position="356"/>
        <end position="376"/>
    </location>
</feature>
<feature type="domain" description="DUF4131" evidence="8">
    <location>
        <begin position="30"/>
        <end position="194"/>
    </location>
</feature>
<feature type="transmembrane region" description="Helical" evidence="6">
    <location>
        <begin position="259"/>
        <end position="278"/>
    </location>
</feature>
<dbReference type="Proteomes" id="UP000249645">
    <property type="component" value="Unassembled WGS sequence"/>
</dbReference>
<evidence type="ECO:0008006" key="11">
    <source>
        <dbReference type="Google" id="ProtNLM"/>
    </source>
</evidence>
<comment type="caution">
    <text evidence="9">The sequence shown here is derived from an EMBL/GenBank/DDBJ whole genome shotgun (WGS) entry which is preliminary data.</text>
</comment>
<evidence type="ECO:0000256" key="1">
    <source>
        <dbReference type="ARBA" id="ARBA00004651"/>
    </source>
</evidence>
<dbReference type="PANTHER" id="PTHR30619">
    <property type="entry name" value="DNA INTERNALIZATION/COMPETENCE PROTEIN COMEC/REC2"/>
    <property type="match status" value="1"/>
</dbReference>
<dbReference type="Pfam" id="PF13567">
    <property type="entry name" value="DUF4131"/>
    <property type="match status" value="1"/>
</dbReference>
<feature type="transmembrane region" description="Helical" evidence="6">
    <location>
        <begin position="9"/>
        <end position="27"/>
    </location>
</feature>
<protein>
    <recommendedName>
        <fullName evidence="11">ComEC/Rec2-related protein</fullName>
    </recommendedName>
</protein>
<dbReference type="InterPro" id="IPR025405">
    <property type="entry name" value="DUF4131"/>
</dbReference>
<comment type="subcellular location">
    <subcellularLocation>
        <location evidence="1">Cell membrane</location>
        <topology evidence="1">Multi-pass membrane protein</topology>
    </subcellularLocation>
</comment>
<sequence>MPAYRAIPLLRPLIALLLGILASYQYPYWSIQYIFIALAIAVVSLVAFHYFPFRFKIRLYWLSGFSILAMFFLLGYFVVRKNDSSSNPGWIGKQKDSVRLFVLVIQENPSKKTKSFLTKAETIGFYIDNQYQTVVGKTLFRIDTAIQNQYHFKDRDTVFLQTKIQPIRTYTNSNFDVATYYHRQNIEYQIHLTSENLQSLHPNKKKNIAYLLSGSQNWILHQLRRYFPNPDRLGLAEALLIGYKDDLDKNLLNAYQDAGIIHIIAISGMHLMLLYELLKWTGFLFLKKVRTRRSFQVFCLIFIWLFALLTGAGPSVIRAAVMLTFLVVGEVFYRNHNSLNSLVASAFLLLIVSPEWIWNVGFWLSYMAVLGILLFYKPILKWPDFENPIVRKIWQSISVTLGAQILTLPILMYCFGKVPLYFLFTNLLMVPLSSVILYGIIVLLAMCWNSYLASIIAKITDTLIWLMNSFVRKVSEYPLANISISIGFVQMMFLFGIISTLYYLFLKKTEEKLFM</sequence>
<evidence type="ECO:0000259" key="7">
    <source>
        <dbReference type="Pfam" id="PF03772"/>
    </source>
</evidence>
<dbReference type="AlphaFoldDB" id="A0A2W5EQ41"/>
<feature type="transmembrane region" description="Helical" evidence="6">
    <location>
        <begin position="33"/>
        <end position="52"/>
    </location>
</feature>
<reference evidence="9 10" key="1">
    <citation type="submission" date="2017-11" db="EMBL/GenBank/DDBJ databases">
        <title>Infants hospitalized years apart are colonized by the same room-sourced microbial strains.</title>
        <authorList>
            <person name="Brooks B."/>
            <person name="Olm M.R."/>
            <person name="Firek B.A."/>
            <person name="Baker R."/>
            <person name="Thomas B.C."/>
            <person name="Morowitz M.J."/>
            <person name="Banfield J.F."/>
        </authorList>
    </citation>
    <scope>NUCLEOTIDE SEQUENCE [LARGE SCALE GENOMIC DNA]</scope>
    <source>
        <strain evidence="9">S2_009_000_R2_76</strain>
    </source>
</reference>
<proteinExistence type="predicted"/>
<dbReference type="InterPro" id="IPR052159">
    <property type="entry name" value="Competence_DNA_uptake"/>
</dbReference>
<feature type="transmembrane region" description="Helical" evidence="6">
    <location>
        <begin position="421"/>
        <end position="444"/>
    </location>
</feature>
<evidence type="ECO:0000256" key="5">
    <source>
        <dbReference type="ARBA" id="ARBA00023136"/>
    </source>
</evidence>
<evidence type="ECO:0000256" key="6">
    <source>
        <dbReference type="SAM" id="Phobius"/>
    </source>
</evidence>
<dbReference type="NCBIfam" id="TIGR00360">
    <property type="entry name" value="ComEC_N-term"/>
    <property type="match status" value="1"/>
</dbReference>
<evidence type="ECO:0000313" key="9">
    <source>
        <dbReference type="EMBL" id="PZP44094.1"/>
    </source>
</evidence>
<evidence type="ECO:0000313" key="10">
    <source>
        <dbReference type="Proteomes" id="UP000249645"/>
    </source>
</evidence>
<dbReference type="Pfam" id="PF03772">
    <property type="entry name" value="Competence"/>
    <property type="match status" value="1"/>
</dbReference>
<keyword evidence="4 6" id="KW-1133">Transmembrane helix</keyword>
<feature type="transmembrane region" description="Helical" evidence="6">
    <location>
        <begin position="59"/>
        <end position="79"/>
    </location>
</feature>
<name>A0A2W5EQ41_9SPHI</name>
<feature type="transmembrane region" description="Helical" evidence="6">
    <location>
        <begin position="451"/>
        <end position="470"/>
    </location>
</feature>